<evidence type="ECO:0000256" key="1">
    <source>
        <dbReference type="SAM" id="MobiDB-lite"/>
    </source>
</evidence>
<comment type="caution">
    <text evidence="2">The sequence shown here is derived from an EMBL/GenBank/DDBJ whole genome shotgun (WGS) entry which is preliminary data.</text>
</comment>
<gene>
    <name evidence="2" type="ORF">PCASD_22165</name>
</gene>
<organism evidence="2 3">
    <name type="scientific">Puccinia coronata f. sp. avenae</name>
    <dbReference type="NCBI Taxonomy" id="200324"/>
    <lineage>
        <taxon>Eukaryota</taxon>
        <taxon>Fungi</taxon>
        <taxon>Dikarya</taxon>
        <taxon>Basidiomycota</taxon>
        <taxon>Pucciniomycotina</taxon>
        <taxon>Pucciniomycetes</taxon>
        <taxon>Pucciniales</taxon>
        <taxon>Pucciniaceae</taxon>
        <taxon>Puccinia</taxon>
    </lineage>
</organism>
<feature type="region of interest" description="Disordered" evidence="1">
    <location>
        <begin position="1"/>
        <end position="74"/>
    </location>
</feature>
<reference evidence="2 3" key="1">
    <citation type="submission" date="2017-11" db="EMBL/GenBank/DDBJ databases">
        <title>De novo assembly and phasing of dikaryotic genomes from two isolates of Puccinia coronata f. sp. avenae, the causal agent of oat crown rust.</title>
        <authorList>
            <person name="Miller M.E."/>
            <person name="Zhang Y."/>
            <person name="Omidvar V."/>
            <person name="Sperschneider J."/>
            <person name="Schwessinger B."/>
            <person name="Raley C."/>
            <person name="Palmer J.M."/>
            <person name="Garnica D."/>
            <person name="Upadhyaya N."/>
            <person name="Rathjen J."/>
            <person name="Taylor J.M."/>
            <person name="Park R.F."/>
            <person name="Dodds P.N."/>
            <person name="Hirsch C.D."/>
            <person name="Kianian S.F."/>
            <person name="Figueroa M."/>
        </authorList>
    </citation>
    <scope>NUCLEOTIDE SEQUENCE [LARGE SCALE GENOMIC DNA]</scope>
    <source>
        <strain evidence="2">12SD80</strain>
    </source>
</reference>
<evidence type="ECO:0000313" key="2">
    <source>
        <dbReference type="EMBL" id="PLW32031.1"/>
    </source>
</evidence>
<dbReference type="AlphaFoldDB" id="A0A2N5U2R3"/>
<evidence type="ECO:0000313" key="3">
    <source>
        <dbReference type="Proteomes" id="UP000235392"/>
    </source>
</evidence>
<accession>A0A2N5U2R3</accession>
<feature type="compositionally biased region" description="Low complexity" evidence="1">
    <location>
        <begin position="26"/>
        <end position="50"/>
    </location>
</feature>
<proteinExistence type="predicted"/>
<name>A0A2N5U2R3_9BASI</name>
<dbReference type="Proteomes" id="UP000235392">
    <property type="component" value="Unassembled WGS sequence"/>
</dbReference>
<sequence>MPTPNFCPASVAGPLHTGSYPGKVQTPLSASTSNPPSPSSSRSLTTTSARPLPPSASNDAKDQPEAFGSTPRLPELPMPIALLLDIQPATKTKRHPHCHHHSVILQALNQGCGWRRLLPPTWPWGGCLRNWTTCLIVQRPQLRHRAFSGPVKGAHPTLASFFTHSCD</sequence>
<dbReference type="EMBL" id="PGCI01000254">
    <property type="protein sequence ID" value="PLW32031.1"/>
    <property type="molecule type" value="Genomic_DNA"/>
</dbReference>
<protein>
    <submittedName>
        <fullName evidence="2">Uncharacterized protein</fullName>
    </submittedName>
</protein>